<dbReference type="SUPFAM" id="SSF51126">
    <property type="entry name" value="Pectin lyase-like"/>
    <property type="match status" value="1"/>
</dbReference>
<dbReference type="OrthoDB" id="3758789at2"/>
<evidence type="ECO:0000259" key="4">
    <source>
        <dbReference type="PROSITE" id="PS50853"/>
    </source>
</evidence>
<dbReference type="SUPFAM" id="SSF49265">
    <property type="entry name" value="Fibronectin type III"/>
    <property type="match status" value="1"/>
</dbReference>
<proteinExistence type="predicted"/>
<keyword evidence="6" id="KW-1185">Reference proteome</keyword>
<dbReference type="GO" id="GO:0000272">
    <property type="term" value="P:polysaccharide catabolic process"/>
    <property type="evidence" value="ECO:0007669"/>
    <property type="project" value="UniProtKB-KW"/>
</dbReference>
<accession>A0A4Q2SBL2</accession>
<dbReference type="InterPro" id="IPR003961">
    <property type="entry name" value="FN3_dom"/>
</dbReference>
<name>A0A4Q2SBL2_9ACTN</name>
<dbReference type="InterPro" id="IPR011050">
    <property type="entry name" value="Pectin_lyase_fold/virulence"/>
</dbReference>
<dbReference type="Gene3D" id="2.60.40.10">
    <property type="entry name" value="Immunoglobulins"/>
    <property type="match status" value="1"/>
</dbReference>
<feature type="domain" description="Fibronectin type-III" evidence="4">
    <location>
        <begin position="734"/>
        <end position="834"/>
    </location>
</feature>
<dbReference type="GO" id="GO:0016798">
    <property type="term" value="F:hydrolase activity, acting on glycosyl bonds"/>
    <property type="evidence" value="ECO:0007669"/>
    <property type="project" value="UniProtKB-KW"/>
</dbReference>
<dbReference type="RefSeq" id="WP_129456299.1">
    <property type="nucleotide sequence ID" value="NZ_JACXYX010000001.1"/>
</dbReference>
<keyword evidence="2" id="KW-0119">Carbohydrate metabolism</keyword>
<evidence type="ECO:0000256" key="2">
    <source>
        <dbReference type="ARBA" id="ARBA00023326"/>
    </source>
</evidence>
<sequence length="1096" mass="112836">MKHARALTSARTAVVRLVCAVGTAAGLALVPVPPTVAAPAVAAAATAGSVRPVPEVPVQPCSRYAAPTGSDANPGTKAAPVKNISALTQKLAAGQTGCIADGSTITMDGPEWSWSHLYGGSPGAPKIVRPETPGSRATLVTTTQFHIGPAQSDLILQDLDLVKTGTTAGSAMAVDGDRVVLDGIDLTYAENICLDVGGDARATPPQWDRTAEDFVLIDSRVHDCGADHVNDPADPGGSHGVYLQLTRDGADADPWGAIIHNSLFDFNKDRAIQLYPDADDVLVDRVVMYGNGSNLNIGSDTSGPDDPTAVRSDRARIRGSIIANSRLDAYAPHNNPNSTATADVLGNFAYGVGAGADNLVLDSCLYNETRNDHLFEVTGNDRSALDLSGVTLNQPATFVDVAARDFRLAPGSACAGMGLADASRLPGGLAADPDPGTEPGAMALVGAVTDNYKTWKDGASRPNVGTESRTSLLVEGIRHGGATYVVPTAQLATLGSGNGAPQALAAGIPLATGPDAPVSAYLRFAQPANAGTDTAYYRVFSGGTFGLYSAVDRATFQQTPLAFTLTLRSTTGSVLESLPLTYRHDAQVAALPEKSLEHGGPNGRWHTGDGAPTPLNWPAGLAASTVPGGPHQPTIQVKASTPEQIHLTPVDISGLPVPRYRDWDGNLLQLGVHKGATQLGVTSGTGTSRTFTVDQPAGAYVFRVTGHCDGYCDVDYVDVPLERTFTIEAGAGRAPSTPDTPTAVAGDGSATVSWPAVADPGSGTGLGYTVVASRVGDPTAQAHTCQTTGLTCTVTGLTNLSDGDEPYVFRVRAATSVGTSGASAPSNPVRPRAAQAPVHRPDLSVLSPSGPVGAGVVNATGAGQVLDVTVPAGTSTTIGLVLTNAGDTVDTYGLAEARGDQYAAFGRTWTRAGTDITGEVSPEVGWHQVVGVAPGDSRPLELRVDVPAAAAAGTTATYALHAYHSPASAGIKDVAVVRVTAGAPVPQVVAPVVPPVVAPDPAVLPSPGPVAFDRLRYTGVLEVGRKLVARVRVEPAAGTRVTCRWLRGSRVIKGATGRTYVLRRADRGARIALRVVARAPGHTTTTRTYRRPGRVR</sequence>
<dbReference type="InterPro" id="IPR036116">
    <property type="entry name" value="FN3_sf"/>
</dbReference>
<feature type="chain" id="PRO_5020486725" evidence="3">
    <location>
        <begin position="38"/>
        <end position="1096"/>
    </location>
</feature>
<comment type="caution">
    <text evidence="5">The sequence shown here is derived from an EMBL/GenBank/DDBJ whole genome shotgun (WGS) entry which is preliminary data.</text>
</comment>
<evidence type="ECO:0000256" key="3">
    <source>
        <dbReference type="SAM" id="SignalP"/>
    </source>
</evidence>
<feature type="signal peptide" evidence="3">
    <location>
        <begin position="1"/>
        <end position="37"/>
    </location>
</feature>
<protein>
    <submittedName>
        <fullName evidence="5">Fibronectin type III domain-containing protein</fullName>
    </submittedName>
</protein>
<reference evidence="5 6" key="1">
    <citation type="submission" date="2019-01" db="EMBL/GenBank/DDBJ databases">
        <title>Novel species of Nocardioides.</title>
        <authorList>
            <person name="Liu Q."/>
            <person name="Xin Y.-H."/>
        </authorList>
    </citation>
    <scope>NUCLEOTIDE SEQUENCE [LARGE SCALE GENOMIC DNA]</scope>
    <source>
        <strain evidence="5 6">CGMCC 4.6875</strain>
    </source>
</reference>
<keyword evidence="1" id="KW-0326">Glycosidase</keyword>
<dbReference type="Gene3D" id="2.160.20.10">
    <property type="entry name" value="Single-stranded right-handed beta-helix, Pectin lyase-like"/>
    <property type="match status" value="1"/>
</dbReference>
<dbReference type="CDD" id="cd00063">
    <property type="entry name" value="FN3"/>
    <property type="match status" value="1"/>
</dbReference>
<organism evidence="5 6">
    <name type="scientific">Nocardioides ganghwensis</name>
    <dbReference type="NCBI Taxonomy" id="252230"/>
    <lineage>
        <taxon>Bacteria</taxon>
        <taxon>Bacillati</taxon>
        <taxon>Actinomycetota</taxon>
        <taxon>Actinomycetes</taxon>
        <taxon>Propionibacteriales</taxon>
        <taxon>Nocardioidaceae</taxon>
        <taxon>Nocardioides</taxon>
    </lineage>
</organism>
<gene>
    <name evidence="5" type="ORF">EUA07_16620</name>
</gene>
<dbReference type="EMBL" id="SDWU01000020">
    <property type="protein sequence ID" value="RYB99097.1"/>
    <property type="molecule type" value="Genomic_DNA"/>
</dbReference>
<evidence type="ECO:0000313" key="5">
    <source>
        <dbReference type="EMBL" id="RYB99097.1"/>
    </source>
</evidence>
<evidence type="ECO:0000313" key="6">
    <source>
        <dbReference type="Proteomes" id="UP000293291"/>
    </source>
</evidence>
<keyword evidence="2" id="KW-0624">Polysaccharide degradation</keyword>
<dbReference type="InterPro" id="IPR012334">
    <property type="entry name" value="Pectin_lyas_fold"/>
</dbReference>
<dbReference type="SMART" id="SM00060">
    <property type="entry name" value="FN3"/>
    <property type="match status" value="2"/>
</dbReference>
<keyword evidence="3" id="KW-0732">Signal</keyword>
<dbReference type="Gene3D" id="2.60.40.2700">
    <property type="match status" value="1"/>
</dbReference>
<dbReference type="InterPro" id="IPR013783">
    <property type="entry name" value="Ig-like_fold"/>
</dbReference>
<dbReference type="AlphaFoldDB" id="A0A4Q2SBL2"/>
<keyword evidence="1" id="KW-0378">Hydrolase</keyword>
<evidence type="ECO:0000256" key="1">
    <source>
        <dbReference type="ARBA" id="ARBA00023295"/>
    </source>
</evidence>
<dbReference type="Proteomes" id="UP000293291">
    <property type="component" value="Unassembled WGS sequence"/>
</dbReference>
<dbReference type="PROSITE" id="PS50853">
    <property type="entry name" value="FN3"/>
    <property type="match status" value="1"/>
</dbReference>